<name>A0A1C3Y7G7_9HYPH</name>
<organism evidence="4 5">
    <name type="scientific">Rhizobium aethiopicum</name>
    <dbReference type="NCBI Taxonomy" id="1138170"/>
    <lineage>
        <taxon>Bacteria</taxon>
        <taxon>Pseudomonadati</taxon>
        <taxon>Pseudomonadota</taxon>
        <taxon>Alphaproteobacteria</taxon>
        <taxon>Hyphomicrobiales</taxon>
        <taxon>Rhizobiaceae</taxon>
        <taxon>Rhizobium/Agrobacterium group</taxon>
        <taxon>Rhizobium</taxon>
    </lineage>
</organism>
<dbReference type="Pfam" id="PF13539">
    <property type="entry name" value="Peptidase_M15_4"/>
    <property type="match status" value="1"/>
</dbReference>
<accession>A0A1C3Y7G7</accession>
<keyword evidence="4" id="KW-0645">Protease</keyword>
<keyword evidence="2" id="KW-1133">Transmembrane helix</keyword>
<keyword evidence="2" id="KW-0472">Membrane</keyword>
<keyword evidence="2" id="KW-0812">Transmembrane</keyword>
<feature type="transmembrane region" description="Helical" evidence="2">
    <location>
        <begin position="7"/>
        <end position="30"/>
    </location>
</feature>
<gene>
    <name evidence="4" type="ORF">GA0061105_11133</name>
</gene>
<keyword evidence="4" id="KW-0121">Carboxypeptidase</keyword>
<evidence type="ECO:0000256" key="1">
    <source>
        <dbReference type="SAM" id="Coils"/>
    </source>
</evidence>
<dbReference type="Gene3D" id="3.30.1380.10">
    <property type="match status" value="1"/>
</dbReference>
<dbReference type="InterPro" id="IPR009045">
    <property type="entry name" value="Zn_M74/Hedgehog-like"/>
</dbReference>
<dbReference type="GO" id="GO:0004180">
    <property type="term" value="F:carboxypeptidase activity"/>
    <property type="evidence" value="ECO:0007669"/>
    <property type="project" value="UniProtKB-KW"/>
</dbReference>
<keyword evidence="1" id="KW-0175">Coiled coil</keyword>
<sequence>MRQMSAIAAIVIGMSIILAAVIFAFVGNLLQDTELDPNAGKIDRLTQQLAEQDSEIRGLRSELNTLKGQMADVGGRVMELEKAPPPGPAQTAPVINPQAVQQTDPSPLFTDQFGGMAPREEEGNLTEPMQLAKKRFNENVIRPTPAVLRQILGEPRSTYSTTCAPVTNPKLLHVLETRDIGGIRLTMIRPALDSLQQIMARLKREEPDIYAAIGTAGALCARYVRGSSKSVSSHAWGAAVDLTLKKNLDNMGDNSTQFGLVVLAEFFNEAGWYWGAGYSREDSMHFEVGEALLRKWAAEGKL</sequence>
<evidence type="ECO:0000313" key="5">
    <source>
        <dbReference type="Proteomes" id="UP000198723"/>
    </source>
</evidence>
<dbReference type="EMBL" id="FMAJ01000011">
    <property type="protein sequence ID" value="SCB60462.1"/>
    <property type="molecule type" value="Genomic_DNA"/>
</dbReference>
<keyword evidence="4" id="KW-0378">Hydrolase</keyword>
<feature type="domain" description="Peptidase M15C" evidence="3">
    <location>
        <begin position="226"/>
        <end position="288"/>
    </location>
</feature>
<dbReference type="Proteomes" id="UP000198723">
    <property type="component" value="Unassembled WGS sequence"/>
</dbReference>
<reference evidence="4 5" key="1">
    <citation type="submission" date="2016-08" db="EMBL/GenBank/DDBJ databases">
        <authorList>
            <person name="Seilhamer J.J."/>
        </authorList>
    </citation>
    <scope>NUCLEOTIDE SEQUENCE [LARGE SCALE GENOMIC DNA]</scope>
    <source>
        <strain evidence="4 5">HBR26</strain>
    </source>
</reference>
<proteinExistence type="predicted"/>
<evidence type="ECO:0000259" key="3">
    <source>
        <dbReference type="Pfam" id="PF13539"/>
    </source>
</evidence>
<dbReference type="STRING" id="1138170.GA0061105_11133"/>
<dbReference type="SUPFAM" id="SSF55166">
    <property type="entry name" value="Hedgehog/DD-peptidase"/>
    <property type="match status" value="1"/>
</dbReference>
<dbReference type="AlphaFoldDB" id="A0A1C3Y7G7"/>
<evidence type="ECO:0000256" key="2">
    <source>
        <dbReference type="SAM" id="Phobius"/>
    </source>
</evidence>
<protein>
    <submittedName>
        <fullName evidence="4">D-alanyl-D-alanine carboxypeptidase</fullName>
    </submittedName>
</protein>
<feature type="coiled-coil region" evidence="1">
    <location>
        <begin position="42"/>
        <end position="69"/>
    </location>
</feature>
<evidence type="ECO:0000313" key="4">
    <source>
        <dbReference type="EMBL" id="SCB60462.1"/>
    </source>
</evidence>
<dbReference type="InterPro" id="IPR039561">
    <property type="entry name" value="Peptidase_M15C"/>
</dbReference>